<accession>A0ABU1JNS2</accession>
<organism evidence="2 3">
    <name type="scientific">Inquilinus ginsengisoli</name>
    <dbReference type="NCBI Taxonomy" id="363840"/>
    <lineage>
        <taxon>Bacteria</taxon>
        <taxon>Pseudomonadati</taxon>
        <taxon>Pseudomonadota</taxon>
        <taxon>Alphaproteobacteria</taxon>
        <taxon>Rhodospirillales</taxon>
        <taxon>Rhodospirillaceae</taxon>
        <taxon>Inquilinus</taxon>
    </lineage>
</organism>
<evidence type="ECO:0000313" key="2">
    <source>
        <dbReference type="EMBL" id="MDR6290261.1"/>
    </source>
</evidence>
<gene>
    <name evidence="2" type="ORF">E9232_002782</name>
</gene>
<protein>
    <submittedName>
        <fullName evidence="2">Uncharacterized protein</fullName>
    </submittedName>
</protein>
<name>A0ABU1JNS2_9PROT</name>
<proteinExistence type="predicted"/>
<dbReference type="EMBL" id="JAVDPW010000004">
    <property type="protein sequence ID" value="MDR6290261.1"/>
    <property type="molecule type" value="Genomic_DNA"/>
</dbReference>
<sequence>MVGPVTRQPPPPWRTLRRDAPSFEQSLALARQQAPAQPAQAPAAPTDAPPALGPFPPGAKPLGINEHKVGEAWPFRIFIRDEGFDFTDNDALHAQLPATPKLDPLPFGNRPAAAPGADRRLQADDTVIVLDETRLGYLGQQRQLLAKASDPKISDYERQLTKDDLAAVVAQEIDYAATEQSAPDFDALIQPIAARAPDDPVFQEAIRTAKAQKLNEWKVDDRTADGAAAVQKLGADGKYDDVTALVRQRVIAAADSTAKDTPEPQALVAAMTHLTGVYKTYAGGDTAQYLAAVQKGFSEAHQEVFLERPIREIEAAWGKGGKDGAKAAAAKLAELTDTNRTMPILGGQVMSDPRVSAIARGCVDEVAKWRPGPDLKDAKKVISDLAQASQNVVCGDGDAPGQGKAAVDALAGHMVDKLRSEEVTGDHLNPLNMMNLPELLAHAGEEGNVTLSLAMTVRLDQLAGQEKSPRISDNNPAPMRDAILWAATKGLENFSGTVKAHEEKTLKDGDFIGVPLQTWGSTLSPEDQAAAIQKLLADHPDKANTLEQDGQRTTWLNERSDSITRALALYGGTLKHVEGFETGKIKNYTVPGPMLPPTDAQTLLAAAPREPKHTNPTWFLRSNRLLLTFGLQEQLKRSMPPGDYKNLLAGKTDQLSARGQQLLKGSNVLGRFSAATSSYLFARNAAECLSGALNSTAFVDKLVDAVYVPVHASMSLSAAANAGISPELRKQIFGTDATGRPNTPLNKAYNAAAGRIDHMAASATTKGLLKGIAGAILRDTGDAYYVFADTVNVFGYMGKPNTGWVHSVGYAFSVAGDLAFLSAPGFQIVGAESTAAVAAGGAGAEGLLGFLATRGVAFWTGVGAALMVIASGINYFASLADKAHEFDGADADFLKALGVRGDVADKLGLHTLATTSDQGSAGPILMAAFWNLGYTAKDMAAVMNSWTPDQADKIATYIKYYKRHTAENVTQAVLDWAPKNGIPMPRYGDADVGQFKAMGVRDEIAKELGTTAWPTPDPKRVTAGQVLQQGFSYLGYSQAEMAQVMNSWSPEQAGRVADFAKSYRTDSGGKLAEGFVDFARQNGLPLPQYDGADARRLTAMGVRRDIAGLVTASVTQGESEGDTNPVTALTATFTKLGYSQADMAAVVNSWTPEQAGGVADSLNQLAVQAKAGTPPKDIPGELVRSLQSRMVTVPAYDDANIRALTAAGVKRETALLVARDPANTPKRAPGSPPAILKALEALGNSREQAIAVMNAWTPRQANTVATLLDQTSINAPVQDIPKQQLLDLEQYEQVPLHPK</sequence>
<evidence type="ECO:0000256" key="1">
    <source>
        <dbReference type="SAM" id="MobiDB-lite"/>
    </source>
</evidence>
<dbReference type="Proteomes" id="UP001262410">
    <property type="component" value="Unassembled WGS sequence"/>
</dbReference>
<feature type="region of interest" description="Disordered" evidence="1">
    <location>
        <begin position="1"/>
        <end position="58"/>
    </location>
</feature>
<comment type="caution">
    <text evidence="2">The sequence shown here is derived from an EMBL/GenBank/DDBJ whole genome shotgun (WGS) entry which is preliminary data.</text>
</comment>
<reference evidence="2 3" key="1">
    <citation type="submission" date="2023-07" db="EMBL/GenBank/DDBJ databases">
        <title>Sorghum-associated microbial communities from plants grown in Nebraska, USA.</title>
        <authorList>
            <person name="Schachtman D."/>
        </authorList>
    </citation>
    <scope>NUCLEOTIDE SEQUENCE [LARGE SCALE GENOMIC DNA]</scope>
    <source>
        <strain evidence="2 3">584</strain>
    </source>
</reference>
<feature type="compositionally biased region" description="Pro residues" evidence="1">
    <location>
        <begin position="47"/>
        <end position="58"/>
    </location>
</feature>
<feature type="compositionally biased region" description="Low complexity" evidence="1">
    <location>
        <begin position="27"/>
        <end position="46"/>
    </location>
</feature>
<dbReference type="RefSeq" id="WP_309794732.1">
    <property type="nucleotide sequence ID" value="NZ_JAVDPW010000004.1"/>
</dbReference>
<evidence type="ECO:0000313" key="3">
    <source>
        <dbReference type="Proteomes" id="UP001262410"/>
    </source>
</evidence>
<keyword evidence="3" id="KW-1185">Reference proteome</keyword>